<keyword evidence="3" id="KW-1185">Reference proteome</keyword>
<sequence>MLDDQTLIRQLVTTWIEATEAGDINKILPLLDDEVIFLVAGQAPMRGKQAFAAASAGLSQFKLKIAFEIQEIRLNGKWATCWNQLRVQIQPPNGQAPIVRAGDSFSLWQKHAHGWLLLRDANMLQTLKED</sequence>
<dbReference type="Pfam" id="PF14534">
    <property type="entry name" value="DUF4440"/>
    <property type="match status" value="1"/>
</dbReference>
<dbReference type="InterPro" id="IPR027843">
    <property type="entry name" value="DUF4440"/>
</dbReference>
<dbReference type="Proteomes" id="UP000050277">
    <property type="component" value="Unassembled WGS sequence"/>
</dbReference>
<feature type="domain" description="DUF4440" evidence="1">
    <location>
        <begin position="8"/>
        <end position="117"/>
    </location>
</feature>
<dbReference type="EMBL" id="LGKP01000025">
    <property type="protein sequence ID" value="KPL85335.1"/>
    <property type="molecule type" value="Genomic_DNA"/>
</dbReference>
<dbReference type="OrthoDB" id="213636at2"/>
<organism evidence="2 3">
    <name type="scientific">Herpetosiphon geysericola</name>
    <dbReference type="NCBI Taxonomy" id="70996"/>
    <lineage>
        <taxon>Bacteria</taxon>
        <taxon>Bacillati</taxon>
        <taxon>Chloroflexota</taxon>
        <taxon>Chloroflexia</taxon>
        <taxon>Herpetosiphonales</taxon>
        <taxon>Herpetosiphonaceae</taxon>
        <taxon>Herpetosiphon</taxon>
    </lineage>
</organism>
<dbReference type="NCBIfam" id="TIGR02246">
    <property type="entry name" value="SgcJ/EcaC family oxidoreductase"/>
    <property type="match status" value="1"/>
</dbReference>
<protein>
    <recommendedName>
        <fullName evidence="1">DUF4440 domain-containing protein</fullName>
    </recommendedName>
</protein>
<dbReference type="InterPro" id="IPR011944">
    <property type="entry name" value="Steroid_delta5-4_isomerase"/>
</dbReference>
<dbReference type="InterPro" id="IPR032710">
    <property type="entry name" value="NTF2-like_dom_sf"/>
</dbReference>
<proteinExistence type="predicted"/>
<reference evidence="2 3" key="1">
    <citation type="submission" date="2015-07" db="EMBL/GenBank/DDBJ databases">
        <title>Whole genome sequence of Herpetosiphon geysericola DSM 7119.</title>
        <authorList>
            <person name="Hemp J."/>
            <person name="Ward L.M."/>
            <person name="Pace L.A."/>
            <person name="Fischer W.W."/>
        </authorList>
    </citation>
    <scope>NUCLEOTIDE SEQUENCE [LARGE SCALE GENOMIC DNA]</scope>
    <source>
        <strain evidence="2 3">DSM 7119</strain>
    </source>
</reference>
<evidence type="ECO:0000259" key="1">
    <source>
        <dbReference type="Pfam" id="PF14534"/>
    </source>
</evidence>
<dbReference type="STRING" id="70996.SE18_16870"/>
<dbReference type="RefSeq" id="WP_054535630.1">
    <property type="nucleotide sequence ID" value="NZ_LGKP01000025.1"/>
</dbReference>
<gene>
    <name evidence="2" type="ORF">SE18_16870</name>
</gene>
<dbReference type="SUPFAM" id="SSF54427">
    <property type="entry name" value="NTF2-like"/>
    <property type="match status" value="1"/>
</dbReference>
<dbReference type="Gene3D" id="3.10.450.50">
    <property type="match status" value="1"/>
</dbReference>
<accession>A0A0P6XRS0</accession>
<evidence type="ECO:0000313" key="2">
    <source>
        <dbReference type="EMBL" id="KPL85335.1"/>
    </source>
</evidence>
<evidence type="ECO:0000313" key="3">
    <source>
        <dbReference type="Proteomes" id="UP000050277"/>
    </source>
</evidence>
<dbReference type="AlphaFoldDB" id="A0A0P6XRS0"/>
<name>A0A0P6XRS0_9CHLR</name>
<comment type="caution">
    <text evidence="2">The sequence shown here is derived from an EMBL/GenBank/DDBJ whole genome shotgun (WGS) entry which is preliminary data.</text>
</comment>